<dbReference type="PANTHER" id="PTHR11759">
    <property type="entry name" value="40S RIBOSOMAL PROTEIN S14/30S RIBOSOMAL PROTEIN S11"/>
    <property type="match status" value="1"/>
</dbReference>
<dbReference type="Pfam" id="PF00411">
    <property type="entry name" value="Ribosomal_S11"/>
    <property type="match status" value="1"/>
</dbReference>
<dbReference type="AlphaFoldDB" id="A0AAW1U0R6"/>
<comment type="caution">
    <text evidence="4">The sequence shown here is derived from an EMBL/GenBank/DDBJ whole genome shotgun (WGS) entry which is preliminary data.</text>
</comment>
<keyword evidence="3" id="KW-0687">Ribonucleoprotein</keyword>
<evidence type="ECO:0000256" key="2">
    <source>
        <dbReference type="ARBA" id="ARBA00022980"/>
    </source>
</evidence>
<keyword evidence="2" id="KW-0689">Ribosomal protein</keyword>
<reference evidence="4 5" key="1">
    <citation type="submission" date="2023-03" db="EMBL/GenBank/DDBJ databases">
        <title>Genome insight into feeding habits of ladybird beetles.</title>
        <authorList>
            <person name="Li H.-S."/>
            <person name="Huang Y.-H."/>
            <person name="Pang H."/>
        </authorList>
    </citation>
    <scope>NUCLEOTIDE SEQUENCE [LARGE SCALE GENOMIC DNA]</scope>
    <source>
        <strain evidence="4">SYSU_2023b</strain>
        <tissue evidence="4">Whole body</tissue>
    </source>
</reference>
<dbReference type="Gene3D" id="3.30.420.80">
    <property type="entry name" value="Ribosomal protein S11"/>
    <property type="match status" value="1"/>
</dbReference>
<evidence type="ECO:0000313" key="4">
    <source>
        <dbReference type="EMBL" id="KAK9873710.1"/>
    </source>
</evidence>
<evidence type="ECO:0000313" key="5">
    <source>
        <dbReference type="Proteomes" id="UP001431783"/>
    </source>
</evidence>
<sequence length="204" mass="23114">MIVKQVFSNLKNLSYFCDKTISSFQKRIFHSTSYYFRDVVDRREMLRSLPRPDEGTAGERADEIDLMMKEEHILFPTKDTPDKLFDGIRFKDLPIFNIRSSRNNTIISLTNNKGSTELIRSCGIEGFKNTKKGTNIAAQATAITIGTKAYNRGVKTVRVRVKGIGPGRMSSIKGLQMAGLNIISITDNTPVSWNPPRPRKQRKL</sequence>
<evidence type="ECO:0000256" key="3">
    <source>
        <dbReference type="ARBA" id="ARBA00023274"/>
    </source>
</evidence>
<gene>
    <name evidence="4" type="ORF">WA026_002067</name>
</gene>
<protein>
    <recommendedName>
        <fullName evidence="6">Ribosomal protein S11</fullName>
    </recommendedName>
</protein>
<dbReference type="Proteomes" id="UP001431783">
    <property type="component" value="Unassembled WGS sequence"/>
</dbReference>
<evidence type="ECO:0000256" key="1">
    <source>
        <dbReference type="ARBA" id="ARBA00006194"/>
    </source>
</evidence>
<accession>A0AAW1U0R6</accession>
<dbReference type="SUPFAM" id="SSF53137">
    <property type="entry name" value="Translational machinery components"/>
    <property type="match status" value="1"/>
</dbReference>
<dbReference type="InterPro" id="IPR001971">
    <property type="entry name" value="Ribosomal_uS11"/>
</dbReference>
<dbReference type="GO" id="GO:0003735">
    <property type="term" value="F:structural constituent of ribosome"/>
    <property type="evidence" value="ECO:0007669"/>
    <property type="project" value="InterPro"/>
</dbReference>
<comment type="similarity">
    <text evidence="1">Belongs to the universal ribosomal protein uS11 family.</text>
</comment>
<dbReference type="EMBL" id="JARQZJ010000031">
    <property type="protein sequence ID" value="KAK9873710.1"/>
    <property type="molecule type" value="Genomic_DNA"/>
</dbReference>
<dbReference type="HAMAP" id="MF_01310">
    <property type="entry name" value="Ribosomal_uS11"/>
    <property type="match status" value="1"/>
</dbReference>
<organism evidence="4 5">
    <name type="scientific">Henosepilachna vigintioctopunctata</name>
    <dbReference type="NCBI Taxonomy" id="420089"/>
    <lineage>
        <taxon>Eukaryota</taxon>
        <taxon>Metazoa</taxon>
        <taxon>Ecdysozoa</taxon>
        <taxon>Arthropoda</taxon>
        <taxon>Hexapoda</taxon>
        <taxon>Insecta</taxon>
        <taxon>Pterygota</taxon>
        <taxon>Neoptera</taxon>
        <taxon>Endopterygota</taxon>
        <taxon>Coleoptera</taxon>
        <taxon>Polyphaga</taxon>
        <taxon>Cucujiformia</taxon>
        <taxon>Coccinelloidea</taxon>
        <taxon>Coccinellidae</taxon>
        <taxon>Epilachninae</taxon>
        <taxon>Epilachnini</taxon>
        <taxon>Henosepilachna</taxon>
    </lineage>
</organism>
<keyword evidence="5" id="KW-1185">Reference proteome</keyword>
<name>A0AAW1U0R6_9CUCU</name>
<dbReference type="GO" id="GO:1990904">
    <property type="term" value="C:ribonucleoprotein complex"/>
    <property type="evidence" value="ECO:0007669"/>
    <property type="project" value="UniProtKB-KW"/>
</dbReference>
<proteinExistence type="inferred from homology"/>
<dbReference type="InterPro" id="IPR036967">
    <property type="entry name" value="Ribosomal_uS11_sf"/>
</dbReference>
<dbReference type="GO" id="GO:0006412">
    <property type="term" value="P:translation"/>
    <property type="evidence" value="ECO:0007669"/>
    <property type="project" value="InterPro"/>
</dbReference>
<dbReference type="GO" id="GO:0005840">
    <property type="term" value="C:ribosome"/>
    <property type="evidence" value="ECO:0007669"/>
    <property type="project" value="UniProtKB-KW"/>
</dbReference>
<dbReference type="FunFam" id="3.30.420.80:FF:000013">
    <property type="entry name" value="Mitochondrial ribosomal protein S11"/>
    <property type="match status" value="1"/>
</dbReference>
<evidence type="ECO:0008006" key="6">
    <source>
        <dbReference type="Google" id="ProtNLM"/>
    </source>
</evidence>